<organism evidence="2">
    <name type="scientific">uncultured marine thaumarchaeote SAT1000_09_A04</name>
    <dbReference type="NCBI Taxonomy" id="1456366"/>
    <lineage>
        <taxon>Archaea</taxon>
        <taxon>Nitrososphaerota</taxon>
        <taxon>environmental samples</taxon>
    </lineage>
</organism>
<feature type="region of interest" description="Disordered" evidence="1">
    <location>
        <begin position="40"/>
        <end position="69"/>
    </location>
</feature>
<protein>
    <submittedName>
        <fullName evidence="2">Uncharacterized protein</fullName>
    </submittedName>
</protein>
<dbReference type="EMBL" id="KF901207">
    <property type="protein sequence ID" value="AIF22286.1"/>
    <property type="molecule type" value="Genomic_DNA"/>
</dbReference>
<evidence type="ECO:0000313" key="2">
    <source>
        <dbReference type="EMBL" id="AIF22286.1"/>
    </source>
</evidence>
<accession>A0A075I0X9</accession>
<sequence length="69" mass="8264">MPEFICEECGRREFHENQDTLDMMVKIHNEFCRKVEGQSHSFMHREDGHDEPMDSERANDEKDVPILKE</sequence>
<proteinExistence type="predicted"/>
<dbReference type="AlphaFoldDB" id="A0A075I0X9"/>
<evidence type="ECO:0000256" key="1">
    <source>
        <dbReference type="SAM" id="MobiDB-lite"/>
    </source>
</evidence>
<reference evidence="2" key="1">
    <citation type="journal article" date="2014" name="Genome Biol. Evol.">
        <title>Pangenome evidence for extensive interdomain horizontal transfer affecting lineage core and shell genes in uncultured planktonic thaumarchaeota and euryarchaeota.</title>
        <authorList>
            <person name="Deschamps P."/>
            <person name="Zivanovic Y."/>
            <person name="Moreira D."/>
            <person name="Rodriguez-Valera F."/>
            <person name="Lopez-Garcia P."/>
        </authorList>
    </citation>
    <scope>NUCLEOTIDE SEQUENCE</scope>
</reference>
<name>A0A075I0X9_9ARCH</name>